<dbReference type="PANTHER" id="PTHR38479:SF2">
    <property type="entry name" value="WINGED HELIX DNA-BINDING DOMAIN-CONTAINING PROTEIN"/>
    <property type="match status" value="1"/>
</dbReference>
<dbReference type="Proteomes" id="UP000550260">
    <property type="component" value="Unassembled WGS sequence"/>
</dbReference>
<gene>
    <name evidence="1" type="ORF">H5411_13835</name>
</gene>
<proteinExistence type="predicted"/>
<dbReference type="EMBL" id="JACJHR010000016">
    <property type="protein sequence ID" value="MBB2500201.1"/>
    <property type="molecule type" value="Genomic_DNA"/>
</dbReference>
<name>A0A8E1VXL0_9PSEU</name>
<reference evidence="1 2" key="1">
    <citation type="submission" date="2020-08" db="EMBL/GenBank/DDBJ databases">
        <title>Amycolatopsis echigonensis JCM 21831.</title>
        <authorList>
            <person name="Tedsree N."/>
            <person name="Kuncharoen N."/>
            <person name="Likhitwitayawuid K."/>
            <person name="Tanasupawat S."/>
        </authorList>
    </citation>
    <scope>NUCLEOTIDE SEQUENCE [LARGE SCALE GENOMIC DNA]</scope>
    <source>
        <strain evidence="1 2">JCM 21831</strain>
    </source>
</reference>
<accession>A0A8E1VXL0</accession>
<dbReference type="Pfam" id="PF06224">
    <property type="entry name" value="AlkZ-like"/>
    <property type="match status" value="1"/>
</dbReference>
<dbReference type="InterPro" id="IPR009351">
    <property type="entry name" value="AlkZ-like"/>
</dbReference>
<evidence type="ECO:0000313" key="2">
    <source>
        <dbReference type="Proteomes" id="UP000550260"/>
    </source>
</evidence>
<dbReference type="AlphaFoldDB" id="A0A8E1VXL0"/>
<sequence>MHLSHRVLNRATLDRQLLLKPAKMPVLDAVAHLAGLQAQAPFPPYYALWCRLQRFQPDDLSSLLLDRSVVRMVLMRGTVHLVPAADALAWRPLVQIVMDRALTAANQHREPLAKLDHDAVAKTTRELLRERPYSSDQLGKALVEHYPETPAASLMFLVRAILPLVQIPPRGVWGKAGQPTYQVAHHWLEGVAAPEPSAAELIRRYLAAFGPATVADMQTWAGITKLGEVVEQMDLRTYLDPEGRTLYDLPDATLPDEDTPAPPRLLGPFDQTLLSYADRTRMLSGEHRKRVITVNGLVKGTLLVDGRVRGIWETTSTRESATLVLTPFERLPKRDTAAVESAGRKLLAWAEPGKTHEVVSGDPG</sequence>
<comment type="caution">
    <text evidence="1">The sequence shown here is derived from an EMBL/GenBank/DDBJ whole genome shotgun (WGS) entry which is preliminary data.</text>
</comment>
<evidence type="ECO:0000313" key="1">
    <source>
        <dbReference type="EMBL" id="MBB2500201.1"/>
    </source>
</evidence>
<dbReference type="RefSeq" id="WP_183123989.1">
    <property type="nucleotide sequence ID" value="NZ_JACJHR010000016.1"/>
</dbReference>
<dbReference type="PANTHER" id="PTHR38479">
    <property type="entry name" value="LMO0824 PROTEIN"/>
    <property type="match status" value="1"/>
</dbReference>
<protein>
    <submittedName>
        <fullName evidence="1">AlkZ family DNA glycosylase</fullName>
    </submittedName>
</protein>
<organism evidence="1 2">
    <name type="scientific">Amycolatopsis echigonensis</name>
    <dbReference type="NCBI Taxonomy" id="2576905"/>
    <lineage>
        <taxon>Bacteria</taxon>
        <taxon>Bacillati</taxon>
        <taxon>Actinomycetota</taxon>
        <taxon>Actinomycetes</taxon>
        <taxon>Pseudonocardiales</taxon>
        <taxon>Pseudonocardiaceae</taxon>
        <taxon>Amycolatopsis</taxon>
    </lineage>
</organism>